<protein>
    <submittedName>
        <fullName evidence="2">Uncharacterized protein</fullName>
    </submittedName>
</protein>
<feature type="region of interest" description="Disordered" evidence="1">
    <location>
        <begin position="1"/>
        <end position="64"/>
    </location>
</feature>
<dbReference type="Proteomes" id="UP000765509">
    <property type="component" value="Unassembled WGS sequence"/>
</dbReference>
<evidence type="ECO:0000313" key="2">
    <source>
        <dbReference type="EMBL" id="MBW0537706.1"/>
    </source>
</evidence>
<reference evidence="2" key="1">
    <citation type="submission" date="2021-03" db="EMBL/GenBank/DDBJ databases">
        <title>Draft genome sequence of rust myrtle Austropuccinia psidii MF-1, a brazilian biotype.</title>
        <authorList>
            <person name="Quecine M.C."/>
            <person name="Pachon D.M.R."/>
            <person name="Bonatelli M.L."/>
            <person name="Correr F.H."/>
            <person name="Franceschini L.M."/>
            <person name="Leite T.F."/>
            <person name="Margarido G.R.A."/>
            <person name="Almeida C.A."/>
            <person name="Ferrarezi J.A."/>
            <person name="Labate C.A."/>
        </authorList>
    </citation>
    <scope>NUCLEOTIDE SEQUENCE</scope>
    <source>
        <strain evidence="2">MF-1</strain>
    </source>
</reference>
<sequence>MASIDGREENDAFNIRMEGKKISNTHKKVPNLTQVASRRNSNMKKYPQSQNKSKGKEPTTKPYSQGYRISQVKQDAMENVFQMAQTMIEMQQREEAKLKYQKCFPRFWIELQLCIQPKMM</sequence>
<comment type="caution">
    <text evidence="2">The sequence shown here is derived from an EMBL/GenBank/DDBJ whole genome shotgun (WGS) entry which is preliminary data.</text>
</comment>
<proteinExistence type="predicted"/>
<dbReference type="EMBL" id="AVOT02042304">
    <property type="protein sequence ID" value="MBW0537706.1"/>
    <property type="molecule type" value="Genomic_DNA"/>
</dbReference>
<gene>
    <name evidence="2" type="ORF">O181_077421</name>
</gene>
<name>A0A9Q3FCA7_9BASI</name>
<accession>A0A9Q3FCA7</accession>
<feature type="compositionally biased region" description="Polar residues" evidence="1">
    <location>
        <begin position="31"/>
        <end position="40"/>
    </location>
</feature>
<evidence type="ECO:0000313" key="3">
    <source>
        <dbReference type="Proteomes" id="UP000765509"/>
    </source>
</evidence>
<evidence type="ECO:0000256" key="1">
    <source>
        <dbReference type="SAM" id="MobiDB-lite"/>
    </source>
</evidence>
<feature type="compositionally biased region" description="Basic and acidic residues" evidence="1">
    <location>
        <begin position="1"/>
        <end position="10"/>
    </location>
</feature>
<organism evidence="2 3">
    <name type="scientific">Austropuccinia psidii MF-1</name>
    <dbReference type="NCBI Taxonomy" id="1389203"/>
    <lineage>
        <taxon>Eukaryota</taxon>
        <taxon>Fungi</taxon>
        <taxon>Dikarya</taxon>
        <taxon>Basidiomycota</taxon>
        <taxon>Pucciniomycotina</taxon>
        <taxon>Pucciniomycetes</taxon>
        <taxon>Pucciniales</taxon>
        <taxon>Sphaerophragmiaceae</taxon>
        <taxon>Austropuccinia</taxon>
    </lineage>
</organism>
<dbReference type="AlphaFoldDB" id="A0A9Q3FCA7"/>
<keyword evidence="3" id="KW-1185">Reference proteome</keyword>